<proteinExistence type="inferred from homology"/>
<dbReference type="PANTHER" id="PTHR10192">
    <property type="entry name" value="MOLYBDOPTERIN BIOSYNTHESIS PROTEIN"/>
    <property type="match status" value="1"/>
</dbReference>
<dbReference type="GO" id="GO:0005829">
    <property type="term" value="C:cytosol"/>
    <property type="evidence" value="ECO:0007669"/>
    <property type="project" value="TreeGrafter"/>
</dbReference>
<evidence type="ECO:0000256" key="1">
    <source>
        <dbReference type="ARBA" id="ARBA00001946"/>
    </source>
</evidence>
<dbReference type="FunFam" id="3.40.980.10:FF:000004">
    <property type="entry name" value="Molybdopterin molybdenumtransferase"/>
    <property type="match status" value="1"/>
</dbReference>
<evidence type="ECO:0000256" key="3">
    <source>
        <dbReference type="ARBA" id="ARBA00005046"/>
    </source>
</evidence>
<comment type="cofactor">
    <cofactor evidence="1 11">
        <name>Mg(2+)</name>
        <dbReference type="ChEBI" id="CHEBI:18420"/>
    </cofactor>
</comment>
<dbReference type="InterPro" id="IPR038987">
    <property type="entry name" value="MoeA-like"/>
</dbReference>
<dbReference type="PANTHER" id="PTHR10192:SF5">
    <property type="entry name" value="GEPHYRIN"/>
    <property type="match status" value="1"/>
</dbReference>
<dbReference type="InterPro" id="IPR036425">
    <property type="entry name" value="MoaB/Mog-like_dom_sf"/>
</dbReference>
<accession>B3E551</accession>
<evidence type="ECO:0000256" key="8">
    <source>
        <dbReference type="ARBA" id="ARBA00022842"/>
    </source>
</evidence>
<dbReference type="InterPro" id="IPR001453">
    <property type="entry name" value="MoaB/Mog_dom"/>
</dbReference>
<evidence type="ECO:0000313" key="14">
    <source>
        <dbReference type="Proteomes" id="UP000002420"/>
    </source>
</evidence>
<feature type="domain" description="MoaB/Mog" evidence="12">
    <location>
        <begin position="172"/>
        <end position="309"/>
    </location>
</feature>
<comment type="pathway">
    <text evidence="3 11">Cofactor biosynthesis; molybdopterin biosynthesis.</text>
</comment>
<dbReference type="Pfam" id="PF00994">
    <property type="entry name" value="MoCF_biosynth"/>
    <property type="match status" value="1"/>
</dbReference>
<comment type="similarity">
    <text evidence="4 11">Belongs to the MoeA family.</text>
</comment>
<dbReference type="EC" id="2.10.1.1" evidence="11"/>
<dbReference type="SUPFAM" id="SSF53218">
    <property type="entry name" value="Molybdenum cofactor biosynthesis proteins"/>
    <property type="match status" value="1"/>
</dbReference>
<sequence length="406" mass="43077">MISINAAQEIVLKHTTQIDSESVPLLEAIGRIIAVDMRAPHDLPLSNNSAMDGYALALRPGQEQWNVVDFIPAGLLRTAPVCQGDTVKIMTGAPVPAGCDTVVPIEDITEDGGVIRLNRSIKRGSNIRKQGEDILKGNLLIKSGHPVRPQEIGLLASFGWSTLPVYRKPRIAILATGDELLEIGSIPSPGKIINSNSYSLAAQLIQAGGEPVLIGIAADTRKATRDKIVEGLQADGLIISGGASVGDRDFVRETILELQGELQFSKVNMKPGKPATFATIGSKPVFALPGNPVAAMVCFEMFVRPAILKMLGYSQLMRPTVKAVLSGQVLNSGERPHLVSVRVAPEGDSYKASTITNQSSANLASLTAGNGLLRLEPHSLLLADSVVEITLLDPDLGTGDIHYGTL</sequence>
<dbReference type="SUPFAM" id="SSF63882">
    <property type="entry name" value="MoeA N-terminal region -like"/>
    <property type="match status" value="1"/>
</dbReference>
<dbReference type="GO" id="GO:0061599">
    <property type="term" value="F:molybdopterin molybdotransferase activity"/>
    <property type="evidence" value="ECO:0007669"/>
    <property type="project" value="UniProtKB-UniRule"/>
</dbReference>
<comment type="catalytic activity">
    <reaction evidence="10">
        <text>adenylyl-molybdopterin + molybdate = Mo-molybdopterin + AMP + H(+)</text>
        <dbReference type="Rhea" id="RHEA:35047"/>
        <dbReference type="ChEBI" id="CHEBI:15378"/>
        <dbReference type="ChEBI" id="CHEBI:36264"/>
        <dbReference type="ChEBI" id="CHEBI:62727"/>
        <dbReference type="ChEBI" id="CHEBI:71302"/>
        <dbReference type="ChEBI" id="CHEBI:456215"/>
        <dbReference type="EC" id="2.10.1.1"/>
    </reaction>
</comment>
<keyword evidence="5 11" id="KW-0500">Molybdenum</keyword>
<keyword evidence="7 11" id="KW-0479">Metal-binding</keyword>
<dbReference type="STRING" id="398767.Glov_0893"/>
<dbReference type="AlphaFoldDB" id="B3E551"/>
<dbReference type="HOGENOM" id="CLU_010186_7_0_7"/>
<dbReference type="InterPro" id="IPR036688">
    <property type="entry name" value="MoeA_C_domain_IV_sf"/>
</dbReference>
<dbReference type="RefSeq" id="WP_012468968.1">
    <property type="nucleotide sequence ID" value="NC_010814.1"/>
</dbReference>
<dbReference type="PROSITE" id="PS01079">
    <property type="entry name" value="MOCF_BIOSYNTHESIS_2"/>
    <property type="match status" value="1"/>
</dbReference>
<keyword evidence="8 11" id="KW-0460">Magnesium</keyword>
<evidence type="ECO:0000313" key="13">
    <source>
        <dbReference type="EMBL" id="ACD94616.1"/>
    </source>
</evidence>
<keyword evidence="6 11" id="KW-0808">Transferase</keyword>
<dbReference type="GO" id="GO:0046872">
    <property type="term" value="F:metal ion binding"/>
    <property type="evidence" value="ECO:0007669"/>
    <property type="project" value="UniProtKB-UniRule"/>
</dbReference>
<dbReference type="NCBIfam" id="NF045515">
    <property type="entry name" value="Glp_gephyrin"/>
    <property type="match status" value="1"/>
</dbReference>
<dbReference type="Pfam" id="PF03453">
    <property type="entry name" value="MoeA_N"/>
    <property type="match status" value="1"/>
</dbReference>
<dbReference type="GO" id="GO:0006777">
    <property type="term" value="P:Mo-molybdopterin cofactor biosynthetic process"/>
    <property type="evidence" value="ECO:0007669"/>
    <property type="project" value="UniProtKB-UniRule"/>
</dbReference>
<dbReference type="Gene3D" id="2.40.340.10">
    <property type="entry name" value="MoeA, C-terminal, domain IV"/>
    <property type="match status" value="1"/>
</dbReference>
<evidence type="ECO:0000256" key="2">
    <source>
        <dbReference type="ARBA" id="ARBA00002901"/>
    </source>
</evidence>
<dbReference type="SUPFAM" id="SSF63867">
    <property type="entry name" value="MoeA C-terminal domain-like"/>
    <property type="match status" value="1"/>
</dbReference>
<dbReference type="SMART" id="SM00852">
    <property type="entry name" value="MoCF_biosynth"/>
    <property type="match status" value="1"/>
</dbReference>
<dbReference type="Gene3D" id="3.90.105.10">
    <property type="entry name" value="Molybdopterin biosynthesis moea protein, domain 2"/>
    <property type="match status" value="1"/>
</dbReference>
<name>B3E551_TRIL1</name>
<keyword evidence="14" id="KW-1185">Reference proteome</keyword>
<evidence type="ECO:0000256" key="5">
    <source>
        <dbReference type="ARBA" id="ARBA00022505"/>
    </source>
</evidence>
<keyword evidence="9 11" id="KW-0501">Molybdenum cofactor biosynthesis</keyword>
<evidence type="ECO:0000256" key="6">
    <source>
        <dbReference type="ARBA" id="ARBA00022679"/>
    </source>
</evidence>
<reference evidence="13 14" key="1">
    <citation type="submission" date="2008-05" db="EMBL/GenBank/DDBJ databases">
        <title>Complete sequence of chromosome of Geobacter lovleyi SZ.</title>
        <authorList>
            <consortium name="US DOE Joint Genome Institute"/>
            <person name="Lucas S."/>
            <person name="Copeland A."/>
            <person name="Lapidus A."/>
            <person name="Glavina del Rio T."/>
            <person name="Dalin E."/>
            <person name="Tice H."/>
            <person name="Bruce D."/>
            <person name="Goodwin L."/>
            <person name="Pitluck S."/>
            <person name="Chertkov O."/>
            <person name="Meincke L."/>
            <person name="Brettin T."/>
            <person name="Detter J.C."/>
            <person name="Han C."/>
            <person name="Tapia R."/>
            <person name="Kuske C.R."/>
            <person name="Schmutz J."/>
            <person name="Larimer F."/>
            <person name="Land M."/>
            <person name="Hauser L."/>
            <person name="Kyrpides N."/>
            <person name="Mikhailova N."/>
            <person name="Sung Y."/>
            <person name="Fletcher K.E."/>
            <person name="Ritalahti K.M."/>
            <person name="Loeffler F.E."/>
            <person name="Richardson P."/>
        </authorList>
    </citation>
    <scope>NUCLEOTIDE SEQUENCE [LARGE SCALE GENOMIC DNA]</scope>
    <source>
        <strain evidence="14">ATCC BAA-1151 / DSM 17278 / SZ</strain>
    </source>
</reference>
<dbReference type="OrthoDB" id="9804758at2"/>
<protein>
    <recommendedName>
        <fullName evidence="11">Molybdopterin molybdenumtransferase</fullName>
        <ecNumber evidence="11">2.10.1.1</ecNumber>
    </recommendedName>
</protein>
<evidence type="ECO:0000259" key="12">
    <source>
        <dbReference type="SMART" id="SM00852"/>
    </source>
</evidence>
<comment type="function">
    <text evidence="2 11">Catalyzes the insertion of molybdate into adenylated molybdopterin with the concomitant release of AMP.</text>
</comment>
<dbReference type="EMBL" id="CP001089">
    <property type="protein sequence ID" value="ACD94616.1"/>
    <property type="molecule type" value="Genomic_DNA"/>
</dbReference>
<dbReference type="CDD" id="cd00887">
    <property type="entry name" value="MoeA"/>
    <property type="match status" value="1"/>
</dbReference>
<organism evidence="13 14">
    <name type="scientific">Trichlorobacter lovleyi (strain ATCC BAA-1151 / DSM 17278 / SZ)</name>
    <name type="common">Geobacter lovleyi</name>
    <dbReference type="NCBI Taxonomy" id="398767"/>
    <lineage>
        <taxon>Bacteria</taxon>
        <taxon>Pseudomonadati</taxon>
        <taxon>Thermodesulfobacteriota</taxon>
        <taxon>Desulfuromonadia</taxon>
        <taxon>Geobacterales</taxon>
        <taxon>Geobacteraceae</taxon>
        <taxon>Trichlorobacter</taxon>
    </lineage>
</organism>
<dbReference type="InterPro" id="IPR005110">
    <property type="entry name" value="MoeA_linker/N"/>
</dbReference>
<dbReference type="eggNOG" id="COG0303">
    <property type="taxonomic scope" value="Bacteria"/>
</dbReference>
<evidence type="ECO:0000256" key="9">
    <source>
        <dbReference type="ARBA" id="ARBA00023150"/>
    </source>
</evidence>
<dbReference type="InterPro" id="IPR036135">
    <property type="entry name" value="MoeA_linker/N_sf"/>
</dbReference>
<dbReference type="InterPro" id="IPR005111">
    <property type="entry name" value="MoeA_C_domain_IV"/>
</dbReference>
<evidence type="ECO:0000256" key="7">
    <source>
        <dbReference type="ARBA" id="ARBA00022723"/>
    </source>
</evidence>
<evidence type="ECO:0000256" key="4">
    <source>
        <dbReference type="ARBA" id="ARBA00010763"/>
    </source>
</evidence>
<dbReference type="InterPro" id="IPR008284">
    <property type="entry name" value="MoCF_biosynth_CS"/>
</dbReference>
<dbReference type="UniPathway" id="UPA00344"/>
<evidence type="ECO:0000256" key="11">
    <source>
        <dbReference type="RuleBase" id="RU365090"/>
    </source>
</evidence>
<dbReference type="Gene3D" id="2.170.190.11">
    <property type="entry name" value="Molybdopterin biosynthesis moea protein, domain 3"/>
    <property type="match status" value="1"/>
</dbReference>
<dbReference type="Gene3D" id="3.40.980.10">
    <property type="entry name" value="MoaB/Mog-like domain"/>
    <property type="match status" value="1"/>
</dbReference>
<dbReference type="NCBIfam" id="TIGR00177">
    <property type="entry name" value="molyb_syn"/>
    <property type="match status" value="1"/>
</dbReference>
<evidence type="ECO:0000256" key="10">
    <source>
        <dbReference type="ARBA" id="ARBA00047317"/>
    </source>
</evidence>
<dbReference type="Proteomes" id="UP000002420">
    <property type="component" value="Chromosome"/>
</dbReference>
<dbReference type="Pfam" id="PF03454">
    <property type="entry name" value="MoeA_C"/>
    <property type="match status" value="1"/>
</dbReference>
<dbReference type="KEGG" id="glo:Glov_0893"/>
<gene>
    <name evidence="13" type="ordered locus">Glov_0893</name>
</gene>